<protein>
    <submittedName>
        <fullName evidence="3">NADH dehydrogenase subunit 6</fullName>
    </submittedName>
</protein>
<feature type="signal peptide" evidence="2">
    <location>
        <begin position="1"/>
        <end position="20"/>
    </location>
</feature>
<organism evidence="3">
    <name type="scientific">Mesenchytraeus solifugus</name>
    <name type="common">Glacier ice worm</name>
    <dbReference type="NCBI Taxonomy" id="223748"/>
    <lineage>
        <taxon>Eukaryota</taxon>
        <taxon>Metazoa</taxon>
        <taxon>Spiralia</taxon>
        <taxon>Lophotrochozoa</taxon>
        <taxon>Annelida</taxon>
        <taxon>Clitellata</taxon>
        <taxon>Oligochaeta</taxon>
        <taxon>Enchytraeida</taxon>
        <taxon>Enchytraeidae</taxon>
        <taxon>Mesenchytraeus</taxon>
    </lineage>
</organism>
<gene>
    <name evidence="3" type="primary">ND6</name>
</gene>
<keyword evidence="1" id="KW-0812">Transmembrane</keyword>
<evidence type="ECO:0000313" key="3">
    <source>
        <dbReference type="EMBL" id="AOR07213.1"/>
    </source>
</evidence>
<dbReference type="EMBL" id="KU728916">
    <property type="protein sequence ID" value="AOR07213.1"/>
    <property type="molecule type" value="Genomic_DNA"/>
</dbReference>
<proteinExistence type="predicted"/>
<sequence length="156" mass="17434">MMLTLMILIITATTFTATAAMNPLTLGLLILFLALLLSISFSMSMSSWVALLIFLIYIGGMLVMFSYFVAITPNQNLSTMLILSMLSISMMALSSISFMLNMSPPIEMEYVQQTNIMYESYNIFSLIMLAMILLFTMVVVVKVSIHNKGPLRPFSK</sequence>
<dbReference type="AlphaFoldDB" id="A0A342Y117"/>
<accession>A0A342Y117</accession>
<keyword evidence="3" id="KW-0496">Mitochondrion</keyword>
<evidence type="ECO:0000256" key="1">
    <source>
        <dbReference type="SAM" id="Phobius"/>
    </source>
</evidence>
<feature type="chain" id="PRO_5016789876" evidence="2">
    <location>
        <begin position="21"/>
        <end position="156"/>
    </location>
</feature>
<keyword evidence="1" id="KW-1133">Transmembrane helix</keyword>
<name>A0A342Y117_MESSO</name>
<evidence type="ECO:0000256" key="2">
    <source>
        <dbReference type="SAM" id="SignalP"/>
    </source>
</evidence>
<geneLocation type="mitochondrion" evidence="3"/>
<feature type="transmembrane region" description="Helical" evidence="1">
    <location>
        <begin position="26"/>
        <end position="43"/>
    </location>
</feature>
<reference evidence="3" key="1">
    <citation type="journal article" date="2017" name="Proc. R. Soc. B">
        <title>Punctuated invasion of water, ice, snow and terrestrial ecozones by segmented worms (Oligochaeta: Enchytraeidae: Mesenchytraeus).</title>
        <authorList>
            <person name="Lang S.A."/>
            <person name="Saglam N."/>
            <person name="Kawash J."/>
            <person name="Shain D.H."/>
        </authorList>
    </citation>
    <scope>NUCLEOTIDE SEQUENCE</scope>
</reference>
<feature type="transmembrane region" description="Helical" evidence="1">
    <location>
        <begin position="50"/>
        <end position="71"/>
    </location>
</feature>
<keyword evidence="1" id="KW-0472">Membrane</keyword>
<feature type="transmembrane region" description="Helical" evidence="1">
    <location>
        <begin position="121"/>
        <end position="145"/>
    </location>
</feature>
<feature type="transmembrane region" description="Helical" evidence="1">
    <location>
        <begin position="77"/>
        <end position="100"/>
    </location>
</feature>
<keyword evidence="2" id="KW-0732">Signal</keyword>